<dbReference type="InterPro" id="IPR036188">
    <property type="entry name" value="FAD/NAD-bd_sf"/>
</dbReference>
<dbReference type="PANTHER" id="PTHR43539">
    <property type="entry name" value="FLAVIN-BINDING MONOOXYGENASE-LIKE PROTEIN (AFU_ORTHOLOGUE AFUA_4G09220)"/>
    <property type="match status" value="1"/>
</dbReference>
<dbReference type="PANTHER" id="PTHR43539:SF68">
    <property type="entry name" value="FLAVIN-BINDING MONOOXYGENASE-LIKE PROTEIN (AFU_ORTHOLOGUE AFUA_4G09220)"/>
    <property type="match status" value="1"/>
</dbReference>
<proteinExistence type="predicted"/>
<keyword evidence="3" id="KW-1185">Reference proteome</keyword>
<dbReference type="Proteomes" id="UP000815677">
    <property type="component" value="Unassembled WGS sequence"/>
</dbReference>
<protein>
    <recommendedName>
        <fullName evidence="4">FAD/NAD(P)-binding domain-containing protein</fullName>
    </recommendedName>
</protein>
<dbReference type="InterPro" id="IPR050982">
    <property type="entry name" value="Auxin_biosynth/cation_transpt"/>
</dbReference>
<dbReference type="SUPFAM" id="SSF51905">
    <property type="entry name" value="FAD/NAD(P)-binding domain"/>
    <property type="match status" value="1"/>
</dbReference>
<sequence length="575" mass="62320">MSSSLTPSDAVQIATEWAGRLNAAVKTGDAEAFAAEFLGAGWLRDFLCFSWDLRTLEGRVAISAFLSEDTRLANAGIQGLAIQSTSSIGPPALFSPPGNPNVVGVSGVLTFSLSSPPAVGRAFFRLFPDPSDGVWRANTLFTSLEDLKGHEEQEAPEAFMDEPWEELQAKKVAEIEADPTVLIVGAGQAGLMCAARFGRMRIRALVIEKTPKVGDVWRNRYPNLSVHTPGYHTYMLYNPWPSTFPKYLPKQKIGDFFEQYAVGQELAVWTSTTISAPPTYDDATGRWSVQLNRRGEKVSLSPRHILMATGTVGTRTRELRRSRGKNVVVVGACNSGADMCIDFVLKGAANVTMVQRSATCVLSARVADAVLFRRNYPPTYSLADQDFVFNSTPLPLLLKTMAGGATQALKAPDRALHQGLTKAGMKLTWEMEPGKGEVGLLGFLFDRVASGSLMDMGVGQMIIDGKIKIKQGVEITHFESDSVVFADGSKIAADVVVLATGYTPAIDHYKAIFGPDAPGADLPLGGLDHEGENRRAYRPSGVKGLWFAMGPFQLVRFLSKHLGMQILAEELGLKM</sequence>
<dbReference type="Gene3D" id="3.50.50.60">
    <property type="entry name" value="FAD/NAD(P)-binding domain"/>
    <property type="match status" value="3"/>
</dbReference>
<evidence type="ECO:0000313" key="2">
    <source>
        <dbReference type="EMBL" id="GAT56647.1"/>
    </source>
</evidence>
<evidence type="ECO:0000256" key="1">
    <source>
        <dbReference type="ARBA" id="ARBA00023002"/>
    </source>
</evidence>
<dbReference type="EMBL" id="DF849320">
    <property type="protein sequence ID" value="GAT56647.1"/>
    <property type="molecule type" value="Genomic_DNA"/>
</dbReference>
<evidence type="ECO:0008006" key="4">
    <source>
        <dbReference type="Google" id="ProtNLM"/>
    </source>
</evidence>
<name>A0ABQ0M1E1_MYCCL</name>
<dbReference type="Pfam" id="PF13450">
    <property type="entry name" value="NAD_binding_8"/>
    <property type="match status" value="1"/>
</dbReference>
<accession>A0ABQ0M1E1</accession>
<organism evidence="2 3">
    <name type="scientific">Mycena chlorophos</name>
    <name type="common">Agaric fungus</name>
    <name type="synonym">Agaricus chlorophos</name>
    <dbReference type="NCBI Taxonomy" id="658473"/>
    <lineage>
        <taxon>Eukaryota</taxon>
        <taxon>Fungi</taxon>
        <taxon>Dikarya</taxon>
        <taxon>Basidiomycota</taxon>
        <taxon>Agaricomycotina</taxon>
        <taxon>Agaricomycetes</taxon>
        <taxon>Agaricomycetidae</taxon>
        <taxon>Agaricales</taxon>
        <taxon>Marasmiineae</taxon>
        <taxon>Mycenaceae</taxon>
        <taxon>Mycena</taxon>
    </lineage>
</organism>
<keyword evidence="1" id="KW-0560">Oxidoreductase</keyword>
<evidence type="ECO:0000313" key="3">
    <source>
        <dbReference type="Proteomes" id="UP000815677"/>
    </source>
</evidence>
<reference evidence="2" key="1">
    <citation type="submission" date="2014-09" db="EMBL/GenBank/DDBJ databases">
        <title>Genome sequence of the luminous mushroom Mycena chlorophos for searching fungal bioluminescence genes.</title>
        <authorList>
            <person name="Tanaka Y."/>
            <person name="Kasuga D."/>
            <person name="Oba Y."/>
            <person name="Hase S."/>
            <person name="Sato K."/>
            <person name="Oba Y."/>
            <person name="Sakakibara Y."/>
        </authorList>
    </citation>
    <scope>NUCLEOTIDE SEQUENCE</scope>
</reference>
<gene>
    <name evidence="2" type="ORF">MCHLO_13275</name>
</gene>